<evidence type="ECO:0000313" key="3">
    <source>
        <dbReference type="EMBL" id="KTD20090.1"/>
    </source>
</evidence>
<organism evidence="3 4">
    <name type="scientific">Legionella lansingensis</name>
    <dbReference type="NCBI Taxonomy" id="45067"/>
    <lineage>
        <taxon>Bacteria</taxon>
        <taxon>Pseudomonadati</taxon>
        <taxon>Pseudomonadota</taxon>
        <taxon>Gammaproteobacteria</taxon>
        <taxon>Legionellales</taxon>
        <taxon>Legionellaceae</taxon>
        <taxon>Legionella</taxon>
    </lineage>
</organism>
<protein>
    <submittedName>
        <fullName evidence="3">Methyl-transferase</fullName>
    </submittedName>
</protein>
<keyword evidence="1" id="KW-0812">Transmembrane</keyword>
<dbReference type="PATRIC" id="fig|45067.4.peg.2120"/>
<evidence type="ECO:0000259" key="2">
    <source>
        <dbReference type="Pfam" id="PF08241"/>
    </source>
</evidence>
<dbReference type="Gene3D" id="3.40.50.150">
    <property type="entry name" value="Vaccinia Virus protein VP39"/>
    <property type="match status" value="1"/>
</dbReference>
<comment type="caution">
    <text evidence="3">The sequence shown here is derived from an EMBL/GenBank/DDBJ whole genome shotgun (WGS) entry which is preliminary data.</text>
</comment>
<sequence>MSFEDEKNRFQALRDWFKTSQGLHVARAFVGELTPLTEFLYGETLLQLGDCGDNLWLNSLHYRHKWLATPYYSPGSEVITDFNSLSLDRNSVDCIIAPLTLQAFTHKKNPIDELDRILKPMGYIIFFGINPLSLWGLFMRFGMHSCFGALKAHSMSFFFVKRAMLHRGYIQCSLSSFYFIPPIYQEKWIHHLEFLNEVGKMMWPCPAGFYCLVMQKLEEGHTDFLPEAIEEELLDRERLPLQTSCRHDYLKDNSV</sequence>
<dbReference type="AlphaFoldDB" id="A0A0W0VJ04"/>
<feature type="transmembrane region" description="Helical" evidence="1">
    <location>
        <begin position="117"/>
        <end position="135"/>
    </location>
</feature>
<keyword evidence="1" id="KW-0472">Membrane</keyword>
<gene>
    <name evidence="3" type="ORF">Llan_2019</name>
</gene>
<feature type="domain" description="Methyltransferase type 11" evidence="2">
    <location>
        <begin position="78"/>
        <end position="126"/>
    </location>
</feature>
<reference evidence="3 4" key="1">
    <citation type="submission" date="2015-11" db="EMBL/GenBank/DDBJ databases">
        <title>Genomic analysis of 38 Legionella species identifies large and diverse effector repertoires.</title>
        <authorList>
            <person name="Burstein D."/>
            <person name="Amaro F."/>
            <person name="Zusman T."/>
            <person name="Lifshitz Z."/>
            <person name="Cohen O."/>
            <person name="Gilbert J.A."/>
            <person name="Pupko T."/>
            <person name="Shuman H.A."/>
            <person name="Segal G."/>
        </authorList>
    </citation>
    <scope>NUCLEOTIDE SEQUENCE [LARGE SCALE GENOMIC DNA]</scope>
    <source>
        <strain evidence="3 4">ATCC 49751</strain>
    </source>
</reference>
<evidence type="ECO:0000256" key="1">
    <source>
        <dbReference type="SAM" id="Phobius"/>
    </source>
</evidence>
<keyword evidence="4" id="KW-1185">Reference proteome</keyword>
<keyword evidence="3" id="KW-0808">Transferase</keyword>
<accession>A0A0W0VJ04</accession>
<dbReference type="SUPFAM" id="SSF53335">
    <property type="entry name" value="S-adenosyl-L-methionine-dependent methyltransferases"/>
    <property type="match status" value="1"/>
</dbReference>
<dbReference type="InterPro" id="IPR013216">
    <property type="entry name" value="Methyltransf_11"/>
</dbReference>
<dbReference type="InterPro" id="IPR029063">
    <property type="entry name" value="SAM-dependent_MTases_sf"/>
</dbReference>
<keyword evidence="1" id="KW-1133">Transmembrane helix</keyword>
<proteinExistence type="predicted"/>
<evidence type="ECO:0000313" key="4">
    <source>
        <dbReference type="Proteomes" id="UP000054869"/>
    </source>
</evidence>
<dbReference type="eggNOG" id="COG2226">
    <property type="taxonomic scope" value="Bacteria"/>
</dbReference>
<dbReference type="RefSeq" id="WP_051546124.1">
    <property type="nucleotide sequence ID" value="NZ_CAAAJD010000034.1"/>
</dbReference>
<name>A0A0W0VJ04_9GAMM</name>
<dbReference type="Pfam" id="PF08241">
    <property type="entry name" value="Methyltransf_11"/>
    <property type="match status" value="1"/>
</dbReference>
<dbReference type="OrthoDB" id="6191410at2"/>
<dbReference type="Proteomes" id="UP000054869">
    <property type="component" value="Unassembled WGS sequence"/>
</dbReference>
<dbReference type="EMBL" id="LNYI01000046">
    <property type="protein sequence ID" value="KTD20090.1"/>
    <property type="molecule type" value="Genomic_DNA"/>
</dbReference>
<dbReference type="GO" id="GO:0008757">
    <property type="term" value="F:S-adenosylmethionine-dependent methyltransferase activity"/>
    <property type="evidence" value="ECO:0007669"/>
    <property type="project" value="InterPro"/>
</dbReference>
<dbReference type="STRING" id="45067.Llan_2019"/>